<reference evidence="2 3" key="1">
    <citation type="journal article" date="2019" name="Nat. Med.">
        <title>A library of human gut bacterial isolates paired with longitudinal multiomics data enables mechanistic microbiome research.</title>
        <authorList>
            <person name="Poyet M."/>
            <person name="Groussin M."/>
            <person name="Gibbons S.M."/>
            <person name="Avila-Pacheco J."/>
            <person name="Jiang X."/>
            <person name="Kearney S.M."/>
            <person name="Perrotta A.R."/>
            <person name="Berdy B."/>
            <person name="Zhao S."/>
            <person name="Lieberman T.D."/>
            <person name="Swanson P.K."/>
            <person name="Smith M."/>
            <person name="Roesemann S."/>
            <person name="Alexander J.E."/>
            <person name="Rich S.A."/>
            <person name="Livny J."/>
            <person name="Vlamakis H."/>
            <person name="Clish C."/>
            <person name="Bullock K."/>
            <person name="Deik A."/>
            <person name="Scott J."/>
            <person name="Pierce K.A."/>
            <person name="Xavier R.J."/>
            <person name="Alm E.J."/>
        </authorList>
    </citation>
    <scope>NUCLEOTIDE SEQUENCE [LARGE SCALE GENOMIC DNA]</scope>
    <source>
        <strain evidence="2 3">BIOML-A6</strain>
    </source>
</reference>
<dbReference type="PANTHER" id="PTHR42716:SF3">
    <property type="entry name" value="SLL1913 PROTEIN"/>
    <property type="match status" value="1"/>
</dbReference>
<dbReference type="PROSITE" id="PS51257">
    <property type="entry name" value="PROKAR_LIPOPROTEIN"/>
    <property type="match status" value="1"/>
</dbReference>
<dbReference type="Proteomes" id="UP000467334">
    <property type="component" value="Unassembled WGS sequence"/>
</dbReference>
<dbReference type="PRINTS" id="PR00368">
    <property type="entry name" value="FADPNR"/>
</dbReference>
<accession>A0A7J5LCS0</accession>
<dbReference type="Gene3D" id="3.50.50.60">
    <property type="entry name" value="FAD/NAD(P)-binding domain"/>
    <property type="match status" value="1"/>
</dbReference>
<dbReference type="PANTHER" id="PTHR42716">
    <property type="entry name" value="L-ASPARTATE OXIDASE"/>
    <property type="match status" value="1"/>
</dbReference>
<keyword evidence="1" id="KW-0732">Signal</keyword>
<proteinExistence type="predicted"/>
<dbReference type="GO" id="GO:0009435">
    <property type="term" value="P:NAD+ biosynthetic process"/>
    <property type="evidence" value="ECO:0007669"/>
    <property type="project" value="InterPro"/>
</dbReference>
<evidence type="ECO:0000313" key="3">
    <source>
        <dbReference type="Proteomes" id="UP000467334"/>
    </source>
</evidence>
<evidence type="ECO:0000313" key="2">
    <source>
        <dbReference type="EMBL" id="KAB5314067.1"/>
    </source>
</evidence>
<name>A0A7J5LCS0_BACSE</name>
<sequence>MKRSLLITMLLSFLLGSSCVNKNEEGIDVLIIGGGASGVSAGIQASRLGAKTLIVEETDWLGGMLTAAGVSAIDGNYNLPAGIWGEFKNRLAVHYGDLDSLKTGWVSNVLFEPSVGNEIFNEMVAAENNLQVLKKTSLKTLKRKGQKWSVQVNLPNGKVKDIEAKIVIDATELGDVAKLCGVRYDIGMENRHETGEDIAPEAANSIVQDLTYVAILKDYGKDVTIQRPEGYNPNEFACACTNDLCVSPKESNRVWSKDMMITYGKLPNNKYMINWPIEGNDYYINLVEMSAKEREEALKAAKHYTMCFVYFLQHELGYNTLGLADDEYPTEDKLPFIPYHRESRRIHGQVRFTLNHITKPFDQKEKLYRTCIAVGDYPVDHHHTRYQGKEKLPNLYFYPIPSYGLPLGTLIPQDVEGLIVAEKSISVSNIVNGTTRLQPVVMQIGQAAGTLAALSIEQDKKIAEVSVRDVQNKILEAGGYLLPYLDVPVDSPLFASLQRIGSTGIMKGVGRNVEWSNQTWFRADALLVKNELQGLSDVYPNVGVTIEGNLPVSLREAADLIKKIAVSEGIDMDVDKKIEKLWTEFQWGNVDWTENVSRAKMALLIDKILDPFNKKQVDVYGNYIGQKT</sequence>
<dbReference type="Pfam" id="PF12831">
    <property type="entry name" value="FAD_oxidored"/>
    <property type="match status" value="1"/>
</dbReference>
<dbReference type="InterPro" id="IPR005288">
    <property type="entry name" value="NadB"/>
</dbReference>
<feature type="chain" id="PRO_5029498593" evidence="1">
    <location>
        <begin position="23"/>
        <end position="628"/>
    </location>
</feature>
<organism evidence="2 3">
    <name type="scientific">Bacteroides stercoris</name>
    <dbReference type="NCBI Taxonomy" id="46506"/>
    <lineage>
        <taxon>Bacteria</taxon>
        <taxon>Pseudomonadati</taxon>
        <taxon>Bacteroidota</taxon>
        <taxon>Bacteroidia</taxon>
        <taxon>Bacteroidales</taxon>
        <taxon>Bacteroidaceae</taxon>
        <taxon>Bacteroides</taxon>
    </lineage>
</organism>
<protein>
    <submittedName>
        <fullName evidence="2">FAD-dependent oxidoreductase</fullName>
    </submittedName>
</protein>
<dbReference type="PRINTS" id="PR00411">
    <property type="entry name" value="PNDRDTASEI"/>
</dbReference>
<evidence type="ECO:0000256" key="1">
    <source>
        <dbReference type="SAM" id="SignalP"/>
    </source>
</evidence>
<dbReference type="InterPro" id="IPR036188">
    <property type="entry name" value="FAD/NAD-bd_sf"/>
</dbReference>
<gene>
    <name evidence="2" type="ORF">F9958_09550</name>
</gene>
<dbReference type="EMBL" id="WCLE01000017">
    <property type="protein sequence ID" value="KAB5314067.1"/>
    <property type="molecule type" value="Genomic_DNA"/>
</dbReference>
<comment type="caution">
    <text evidence="2">The sequence shown here is derived from an EMBL/GenBank/DDBJ whole genome shotgun (WGS) entry which is preliminary data.</text>
</comment>
<dbReference type="AlphaFoldDB" id="A0A7J5LCS0"/>
<dbReference type="GO" id="GO:0008734">
    <property type="term" value="F:L-aspartate oxidase activity"/>
    <property type="evidence" value="ECO:0007669"/>
    <property type="project" value="InterPro"/>
</dbReference>
<feature type="signal peptide" evidence="1">
    <location>
        <begin position="1"/>
        <end position="22"/>
    </location>
</feature>
<dbReference type="SUPFAM" id="SSF51905">
    <property type="entry name" value="FAD/NAD(P)-binding domain"/>
    <property type="match status" value="1"/>
</dbReference>